<gene>
    <name evidence="8" type="ORF">L873DRAFT_1804656</name>
</gene>
<protein>
    <submittedName>
        <fullName evidence="8">Uncharacterized protein</fullName>
    </submittedName>
</protein>
<sequence length="671" mass="76678">MAKDKHRKKTSDEPKVPVTNDERFISVHNDPRFALPRRKDAKLKVDKRFERMYKDESFSAKASVDRYGRKIGKDAGEEIKRYYHISEEEEDEDEEEGGARVYDPARGEGVISTSEESSDEEEEGVGEAEEEAARAELEIQKEVPMGEVSRRFAAVNLDWDNVQAVDLLKTFSSFVTGGGRIASVTVYPSEFGKERMEREEMEGPPTEIFKPKGKARVIGSDDEDSDIDEEVNEKTIIKEDKGEEFDSGKLRNYQLERLRYFYAVVECDSPETAKHIYEQCDGAEYEATANFFDLRFIPDETSFEDDKPRDRCIEVPANYKPNDFSTDALQHSKVRLTWDEDDQQRKLATKRAFSQRDIEDMDLKDYLASSDSESESEAREAAKDKYRALLSATGFGKKDKSEPAGDMEVTFTSGLSEKAKDRKVIEEDEEEETTIAKYARKEKERRQRRKEKMKAIREGNDEGDKPENKKADKEKEAEAEDITTDLGFDDPFFADAPASKSAEKKEKKRKDREAKAAEAAENASKRAELELLMADEDADADADADGKKLHHFDMKQIVKAEKNKGKKGKHRKADPEPEGIQDGFEIDVKDPRFAAVYEKHEFAIDPTNPRFVKTKAMGKLLEERRNRTQKRNGDDGEKGEGERKRQKVDKGGKDKDELKRLVQSLKSKAKK</sequence>
<dbReference type="Proteomes" id="UP000276215">
    <property type="component" value="Unassembled WGS sequence"/>
</dbReference>
<dbReference type="AlphaFoldDB" id="A0A3N4K4P5"/>
<dbReference type="STRING" id="1336337.A0A3N4K4P5"/>
<dbReference type="Pfam" id="PF25121">
    <property type="entry name" value="RRM_ESF1"/>
    <property type="match status" value="1"/>
</dbReference>
<feature type="compositionally biased region" description="Basic and acidic residues" evidence="5">
    <location>
        <begin position="501"/>
        <end position="526"/>
    </location>
</feature>
<comment type="subcellular location">
    <subcellularLocation>
        <location evidence="1">Nucleus</location>
        <location evidence="1">Nucleolus</location>
    </subcellularLocation>
</comment>
<evidence type="ECO:0000313" key="8">
    <source>
        <dbReference type="EMBL" id="RPB00885.1"/>
    </source>
</evidence>
<feature type="compositionally biased region" description="Basic and acidic residues" evidence="5">
    <location>
        <begin position="620"/>
        <end position="660"/>
    </location>
</feature>
<feature type="compositionally biased region" description="Acidic residues" evidence="5">
    <location>
        <begin position="116"/>
        <end position="130"/>
    </location>
</feature>
<evidence type="ECO:0000256" key="4">
    <source>
        <dbReference type="ARBA" id="ARBA00023242"/>
    </source>
</evidence>
<comment type="similarity">
    <text evidence="2">Belongs to the ESF1 family.</text>
</comment>
<dbReference type="OrthoDB" id="431825at2759"/>
<feature type="region of interest" description="Disordered" evidence="5">
    <location>
        <begin position="393"/>
        <end position="526"/>
    </location>
</feature>
<feature type="domain" description="ESF1 RRM" evidence="7">
    <location>
        <begin position="150"/>
        <end position="312"/>
    </location>
</feature>
<feature type="compositionally biased region" description="Acidic residues" evidence="5">
    <location>
        <begin position="87"/>
        <end position="96"/>
    </location>
</feature>
<evidence type="ECO:0000313" key="9">
    <source>
        <dbReference type="Proteomes" id="UP000276215"/>
    </source>
</evidence>
<name>A0A3N4K4P5_9PEZI</name>
<dbReference type="PANTHER" id="PTHR12202">
    <property type="entry name" value="ESF1 HOMOLOG"/>
    <property type="match status" value="1"/>
</dbReference>
<dbReference type="EMBL" id="ML120377">
    <property type="protein sequence ID" value="RPB00885.1"/>
    <property type="molecule type" value="Genomic_DNA"/>
</dbReference>
<evidence type="ECO:0000256" key="5">
    <source>
        <dbReference type="SAM" id="MobiDB-lite"/>
    </source>
</evidence>
<proteinExistence type="inferred from homology"/>
<dbReference type="GO" id="GO:0003723">
    <property type="term" value="F:RNA binding"/>
    <property type="evidence" value="ECO:0007669"/>
    <property type="project" value="TreeGrafter"/>
</dbReference>
<dbReference type="InterPro" id="IPR039754">
    <property type="entry name" value="Esf1"/>
</dbReference>
<keyword evidence="9" id="KW-1185">Reference proteome</keyword>
<reference evidence="8 9" key="1">
    <citation type="journal article" date="2018" name="Nat. Ecol. Evol.">
        <title>Pezizomycetes genomes reveal the molecular basis of ectomycorrhizal truffle lifestyle.</title>
        <authorList>
            <person name="Murat C."/>
            <person name="Payen T."/>
            <person name="Noel B."/>
            <person name="Kuo A."/>
            <person name="Morin E."/>
            <person name="Chen J."/>
            <person name="Kohler A."/>
            <person name="Krizsan K."/>
            <person name="Balestrini R."/>
            <person name="Da Silva C."/>
            <person name="Montanini B."/>
            <person name="Hainaut M."/>
            <person name="Levati E."/>
            <person name="Barry K.W."/>
            <person name="Belfiori B."/>
            <person name="Cichocki N."/>
            <person name="Clum A."/>
            <person name="Dockter R.B."/>
            <person name="Fauchery L."/>
            <person name="Guy J."/>
            <person name="Iotti M."/>
            <person name="Le Tacon F."/>
            <person name="Lindquist E.A."/>
            <person name="Lipzen A."/>
            <person name="Malagnac F."/>
            <person name="Mello A."/>
            <person name="Molinier V."/>
            <person name="Miyauchi S."/>
            <person name="Poulain J."/>
            <person name="Riccioni C."/>
            <person name="Rubini A."/>
            <person name="Sitrit Y."/>
            <person name="Splivallo R."/>
            <person name="Traeger S."/>
            <person name="Wang M."/>
            <person name="Zifcakova L."/>
            <person name="Wipf D."/>
            <person name="Zambonelli A."/>
            <person name="Paolocci F."/>
            <person name="Nowrousian M."/>
            <person name="Ottonello S."/>
            <person name="Baldrian P."/>
            <person name="Spatafora J.W."/>
            <person name="Henrissat B."/>
            <person name="Nagy L.G."/>
            <person name="Aury J.M."/>
            <person name="Wincker P."/>
            <person name="Grigoriev I.V."/>
            <person name="Bonfante P."/>
            <person name="Martin F.M."/>
        </authorList>
    </citation>
    <scope>NUCLEOTIDE SEQUENCE [LARGE SCALE GENOMIC DNA]</scope>
    <source>
        <strain evidence="8 9">120613-1</strain>
    </source>
</reference>
<keyword evidence="4" id="KW-0539">Nucleus</keyword>
<evidence type="ECO:0000256" key="3">
    <source>
        <dbReference type="ARBA" id="ARBA00023054"/>
    </source>
</evidence>
<feature type="compositionally biased region" description="Basic and acidic residues" evidence="5">
    <location>
        <begin position="10"/>
        <end position="23"/>
    </location>
</feature>
<dbReference type="InterPro" id="IPR012580">
    <property type="entry name" value="NUC153"/>
</dbReference>
<evidence type="ECO:0000259" key="6">
    <source>
        <dbReference type="Pfam" id="PF08159"/>
    </source>
</evidence>
<organism evidence="8 9">
    <name type="scientific">Choiromyces venosus 120613-1</name>
    <dbReference type="NCBI Taxonomy" id="1336337"/>
    <lineage>
        <taxon>Eukaryota</taxon>
        <taxon>Fungi</taxon>
        <taxon>Dikarya</taxon>
        <taxon>Ascomycota</taxon>
        <taxon>Pezizomycotina</taxon>
        <taxon>Pezizomycetes</taxon>
        <taxon>Pezizales</taxon>
        <taxon>Tuberaceae</taxon>
        <taxon>Choiromyces</taxon>
    </lineage>
</organism>
<evidence type="ECO:0000259" key="7">
    <source>
        <dbReference type="Pfam" id="PF25121"/>
    </source>
</evidence>
<feature type="domain" description="NUC153" evidence="6">
    <location>
        <begin position="590"/>
        <end position="617"/>
    </location>
</feature>
<evidence type="ECO:0000256" key="2">
    <source>
        <dbReference type="ARBA" id="ARBA00009087"/>
    </source>
</evidence>
<dbReference type="InterPro" id="IPR056750">
    <property type="entry name" value="RRM_ESF1"/>
</dbReference>
<dbReference type="PANTHER" id="PTHR12202:SF0">
    <property type="entry name" value="ESF1 HOMOLOG"/>
    <property type="match status" value="1"/>
</dbReference>
<dbReference type="GO" id="GO:0005730">
    <property type="term" value="C:nucleolus"/>
    <property type="evidence" value="ECO:0007669"/>
    <property type="project" value="UniProtKB-SubCell"/>
</dbReference>
<feature type="region of interest" description="Disordered" evidence="5">
    <location>
        <begin position="83"/>
        <end position="132"/>
    </location>
</feature>
<dbReference type="Pfam" id="PF08159">
    <property type="entry name" value="NUC153"/>
    <property type="match status" value="1"/>
</dbReference>
<evidence type="ECO:0000256" key="1">
    <source>
        <dbReference type="ARBA" id="ARBA00004604"/>
    </source>
</evidence>
<dbReference type="GO" id="GO:0006364">
    <property type="term" value="P:rRNA processing"/>
    <property type="evidence" value="ECO:0007669"/>
    <property type="project" value="InterPro"/>
</dbReference>
<feature type="compositionally biased region" description="Basic and acidic residues" evidence="5">
    <location>
        <begin position="453"/>
        <end position="476"/>
    </location>
</feature>
<feature type="region of interest" description="Disordered" evidence="5">
    <location>
        <begin position="604"/>
        <end position="671"/>
    </location>
</feature>
<feature type="region of interest" description="Disordered" evidence="5">
    <location>
        <begin position="1"/>
        <end position="23"/>
    </location>
</feature>
<accession>A0A3N4K4P5</accession>
<keyword evidence="3" id="KW-0175">Coiled coil</keyword>
<feature type="region of interest" description="Disordered" evidence="5">
    <location>
        <begin position="559"/>
        <end position="585"/>
    </location>
</feature>